<feature type="compositionally biased region" description="Low complexity" evidence="1">
    <location>
        <begin position="533"/>
        <end position="561"/>
    </location>
</feature>
<evidence type="ECO:0000313" key="2">
    <source>
        <dbReference type="EMBL" id="KAJ6226377.1"/>
    </source>
</evidence>
<feature type="region of interest" description="Disordered" evidence="1">
    <location>
        <begin position="495"/>
        <end position="569"/>
    </location>
</feature>
<feature type="compositionally biased region" description="Basic and acidic residues" evidence="1">
    <location>
        <begin position="193"/>
        <end position="203"/>
    </location>
</feature>
<feature type="compositionally biased region" description="Basic residues" evidence="1">
    <location>
        <begin position="509"/>
        <end position="532"/>
    </location>
</feature>
<dbReference type="Proteomes" id="UP001150062">
    <property type="component" value="Unassembled WGS sequence"/>
</dbReference>
<evidence type="ECO:0000256" key="1">
    <source>
        <dbReference type="SAM" id="MobiDB-lite"/>
    </source>
</evidence>
<feature type="region of interest" description="Disordered" evidence="1">
    <location>
        <begin position="602"/>
        <end position="625"/>
    </location>
</feature>
<feature type="compositionally biased region" description="Basic and acidic residues" evidence="1">
    <location>
        <begin position="210"/>
        <end position="226"/>
    </location>
</feature>
<protein>
    <submittedName>
        <fullName evidence="2">Nnp-1 protein putative nuclear protein 1 nop52</fullName>
    </submittedName>
</protein>
<feature type="compositionally biased region" description="Acidic residues" evidence="1">
    <location>
        <begin position="605"/>
        <end position="625"/>
    </location>
</feature>
<gene>
    <name evidence="2" type="ORF">M0813_10898</name>
</gene>
<name>A0ABQ8X156_9EUKA</name>
<feature type="region of interest" description="Disordered" evidence="1">
    <location>
        <begin position="1"/>
        <end position="56"/>
    </location>
</feature>
<feature type="compositionally biased region" description="Acidic residues" evidence="1">
    <location>
        <begin position="19"/>
        <end position="51"/>
    </location>
</feature>
<sequence length="829" mass="97450">MSGSGFGFSIEEGNQEDHDYFDDTSSETSSDDDFEMFNEYGEDDDDDEDDLPFLSNITNNNSKIGSSVDFFEKGNSSSSEQLQLDFPVWENNETINKTNQEKLNSTIDVLGQFLDMKSSYLTQSVASFLTHKVPLQVFINFVSRLSIEQMGSHTKDEVKTEKNDFDKSFDFYTPRELDLELADYASKLETTKKVNEKENEKENGNGNGNGKEKEKETEKEKNEEDIEKETLAIRRSYKVTILLSKNTSSTTRLLETHFETICKQLFETLKPYSKGSLFHFESLFDILLTFNPKKMYELLLENKLKLFLPLTHYTYDQSISNCLIKLISYTISQKELEKDFLRLKVALLKVLGGEDFHFIKGLFSQIRKSKDQILITSVSDFIIFLFDTICTVDFANYLLENTFDNTEFMKNIFTFITNSNVDDEVVKFQQTEHLRILTHILEKSQETLYDFSNIFLGPQVLENRIAFIFDQILDNILPNLRKIFESIGNDEKKYNKFKKEKRQQLQNEKKKKLKKNKQRRKKRGNKKKRNQKRNTNNNNNNNNNNNQNKNKNQNNNNSNQNGGLVHSSSRSLGSHRIMLIQVVSFLFDRTIKRTEYITDKKYEEEDRQSDEDYEEPSEQDDENEFLDEEKQQKDIQLLFSQGSQEFWKILVNWFFLFRENNIFHELFYKIFDCVIKIQNEGALICIIRENNFVERLIKEYYKSKKRNEPVPPNWSYLILFSNLLRLQVALLEPEVFLRSYLENLKIWNDFQGELLNETEKILDFDGFCKPQYCSKNTDLEIDYTIQGHCLGSGYAQRLGFFEIVEEVDGSVDDSDINHDYYSTSVDDRF</sequence>
<feature type="region of interest" description="Disordered" evidence="1">
    <location>
        <begin position="193"/>
        <end position="226"/>
    </location>
</feature>
<comment type="caution">
    <text evidence="2">The sequence shown here is derived from an EMBL/GenBank/DDBJ whole genome shotgun (WGS) entry which is preliminary data.</text>
</comment>
<organism evidence="2 3">
    <name type="scientific">Anaeramoeba flamelloides</name>
    <dbReference type="NCBI Taxonomy" id="1746091"/>
    <lineage>
        <taxon>Eukaryota</taxon>
        <taxon>Metamonada</taxon>
        <taxon>Anaeramoebidae</taxon>
        <taxon>Anaeramoeba</taxon>
    </lineage>
</organism>
<reference evidence="2" key="1">
    <citation type="submission" date="2022-08" db="EMBL/GenBank/DDBJ databases">
        <title>Novel sulfate-reducing endosymbionts in the free-living metamonad Anaeramoeba.</title>
        <authorList>
            <person name="Jerlstrom-Hultqvist J."/>
            <person name="Cepicka I."/>
            <person name="Gallot-Lavallee L."/>
            <person name="Salas-Leiva D."/>
            <person name="Curtis B.A."/>
            <person name="Zahonova K."/>
            <person name="Pipaliya S."/>
            <person name="Dacks J."/>
            <person name="Roger A.J."/>
        </authorList>
    </citation>
    <scope>NUCLEOTIDE SEQUENCE</scope>
    <source>
        <strain evidence="2">Schooner1</strain>
    </source>
</reference>
<evidence type="ECO:0000313" key="3">
    <source>
        <dbReference type="Proteomes" id="UP001150062"/>
    </source>
</evidence>
<dbReference type="EMBL" id="JAOAOG010000344">
    <property type="protein sequence ID" value="KAJ6226377.1"/>
    <property type="molecule type" value="Genomic_DNA"/>
</dbReference>
<proteinExistence type="predicted"/>
<accession>A0ABQ8X156</accession>
<keyword evidence="3" id="KW-1185">Reference proteome</keyword>